<evidence type="ECO:0000256" key="4">
    <source>
        <dbReference type="SAM" id="MobiDB-lite"/>
    </source>
</evidence>
<dbReference type="PANTHER" id="PTHR12214:SF0">
    <property type="entry name" value="LD29489P"/>
    <property type="match status" value="1"/>
</dbReference>
<evidence type="ECO:0000256" key="2">
    <source>
        <dbReference type="ARBA" id="ARBA00010801"/>
    </source>
</evidence>
<feature type="compositionally biased region" description="Basic and acidic residues" evidence="4">
    <location>
        <begin position="110"/>
        <end position="119"/>
    </location>
</feature>
<dbReference type="GO" id="GO:0071008">
    <property type="term" value="C:U2-type post-mRNA release spliceosomal complex"/>
    <property type="evidence" value="ECO:0007669"/>
    <property type="project" value="InterPro"/>
</dbReference>
<dbReference type="InterPro" id="IPR022783">
    <property type="entry name" value="GCFC_dom"/>
</dbReference>
<comment type="subcellular location">
    <subcellularLocation>
        <location evidence="1">Nucleus</location>
    </subcellularLocation>
</comment>
<dbReference type="PANTHER" id="PTHR12214">
    <property type="entry name" value="GC-RICH SEQUENCE DNA-BINDING FACTOR"/>
    <property type="match status" value="1"/>
</dbReference>
<proteinExistence type="inferred from homology"/>
<feature type="compositionally biased region" description="Low complexity" evidence="4">
    <location>
        <begin position="130"/>
        <end position="141"/>
    </location>
</feature>
<evidence type="ECO:0000259" key="5">
    <source>
        <dbReference type="Pfam" id="PF07842"/>
    </source>
</evidence>
<keyword evidence="7" id="KW-1185">Reference proteome</keyword>
<evidence type="ECO:0000256" key="1">
    <source>
        <dbReference type="ARBA" id="ARBA00004123"/>
    </source>
</evidence>
<evidence type="ECO:0000313" key="6">
    <source>
        <dbReference type="EMBL" id="KMZ64194.1"/>
    </source>
</evidence>
<dbReference type="OMA" id="MKNICLW"/>
<organism evidence="6 7">
    <name type="scientific">Zostera marina</name>
    <name type="common">Eelgrass</name>
    <dbReference type="NCBI Taxonomy" id="29655"/>
    <lineage>
        <taxon>Eukaryota</taxon>
        <taxon>Viridiplantae</taxon>
        <taxon>Streptophyta</taxon>
        <taxon>Embryophyta</taxon>
        <taxon>Tracheophyta</taxon>
        <taxon>Spermatophyta</taxon>
        <taxon>Magnoliopsida</taxon>
        <taxon>Liliopsida</taxon>
        <taxon>Zosteraceae</taxon>
        <taxon>Zostera</taxon>
    </lineage>
</organism>
<dbReference type="STRING" id="29655.A0A0K9P5C5"/>
<evidence type="ECO:0000256" key="3">
    <source>
        <dbReference type="ARBA" id="ARBA00023242"/>
    </source>
</evidence>
<dbReference type="Pfam" id="PF07842">
    <property type="entry name" value="GCFC"/>
    <property type="match status" value="1"/>
</dbReference>
<dbReference type="InterPro" id="IPR028211">
    <property type="entry name" value="Ntr2"/>
</dbReference>
<dbReference type="GO" id="GO:0003677">
    <property type="term" value="F:DNA binding"/>
    <property type="evidence" value="ECO:0007669"/>
    <property type="project" value="UniProtKB-KW"/>
</dbReference>
<dbReference type="InterPro" id="IPR012890">
    <property type="entry name" value="GCFC2-like"/>
</dbReference>
<sequence length="922" mass="102959">MSSSRNKNFRRRNDEEDSVDDKHKSKSSVLSSSTPKSLKNQTRTKPRPPKLLSFADDDDEDDNPAPIRTNRRTSSSSSLKPASVHKHTFASGPSLLPIPTNVQPQTGEYTTEKLRELRKNTRPLGGVTKSSSQLGSLSTSGMNPPKVKKTEASAGASFILKGLVKPVTVQETPTGVVESDEDEEDVNGYMFSKLGIKIKGKDSSGIPDQAYINAIKAKKEQKRQLGAALPDYISLDGGGVTSTRISGGSSDDEDNDFRGRMSLFPDTKDAESKKGIFEALTETRVVDGGLEKMDNDDEDDEERIWEEEQFRKGLGKRLDDPTSSHGVTNAVTAIPPTIETQAFAYPHQDMFSSGSLETGFGVSRSAEALTISQQAEIASKAFRENINRLKDSHKETLSSLVKVEDNLFESLSNITHLEKSLEDAGKKFVYMQELRNFISVMCDFLQYKAPFIEELEEHMQRLHEDRISGILERRAANVSDETDEVDASVNAAMSVLSKGSGSSYVSAATTAAHAASAASKESSNIPVQLDEFGRDLNLQKRMDLARRADMRKNRKERSEAKRIAMGGNNACCLVEGECSTDESDSESKAYQSNQDELLQTSEQIFSDAADDYSNLSVVKEKFEEWKKLHPSAYRDSYMTLSAPDIFSPYVRLELLKWDPLYEDIDFNDMKWHTELFDYGMGDNDKNFDSDDADSNLIPELIEKIALPILHHEIAHCWDVLSTKKTRNAVSATKMIVNYVQPFSAGLRDLLVVVRNRLIESVKNLKVPTWSPTVMKIVPDSAQVAAFRFGVSVRQLRNICLWKNILSFPVLEEIAIDMLLIEKVLPHLYSVMPNIHDAVTRTERVVASLSGVWSGPKVEDRRKLPPLVNYVTELTRKLEKRHALGAISDTTGLVRRLKKMMVDLNEYDKARAILRTFQIKEAL</sequence>
<dbReference type="EMBL" id="LFYR01001173">
    <property type="protein sequence ID" value="KMZ64194.1"/>
    <property type="molecule type" value="Genomic_DNA"/>
</dbReference>
<comment type="caution">
    <text evidence="6">The sequence shown here is derived from an EMBL/GenBank/DDBJ whole genome shotgun (WGS) entry which is preliminary data.</text>
</comment>
<dbReference type="GO" id="GO:0000390">
    <property type="term" value="P:spliceosomal complex disassembly"/>
    <property type="evidence" value="ECO:0007669"/>
    <property type="project" value="InterPro"/>
</dbReference>
<gene>
    <name evidence="6" type="ORF">ZOSMA_37G00740</name>
</gene>
<dbReference type="AlphaFoldDB" id="A0A0K9P5C5"/>
<dbReference type="Proteomes" id="UP000036987">
    <property type="component" value="Unassembled WGS sequence"/>
</dbReference>
<feature type="region of interest" description="Disordered" evidence="4">
    <location>
        <begin position="1"/>
        <end position="149"/>
    </location>
</feature>
<comment type="similarity">
    <text evidence="2">Belongs to the GCF family.</text>
</comment>
<dbReference type="GO" id="GO:0005634">
    <property type="term" value="C:nucleus"/>
    <property type="evidence" value="ECO:0000318"/>
    <property type="project" value="GO_Central"/>
</dbReference>
<feature type="domain" description="GCF C-terminal" evidence="5">
    <location>
        <begin position="616"/>
        <end position="819"/>
    </location>
</feature>
<dbReference type="Pfam" id="PF15458">
    <property type="entry name" value="NTR2"/>
    <property type="match status" value="1"/>
</dbReference>
<name>A0A0K9P5C5_ZOSMR</name>
<keyword evidence="3" id="KW-0539">Nucleus</keyword>
<keyword evidence="6" id="KW-0238">DNA-binding</keyword>
<evidence type="ECO:0000313" key="7">
    <source>
        <dbReference type="Proteomes" id="UP000036987"/>
    </source>
</evidence>
<feature type="compositionally biased region" description="Polar residues" evidence="4">
    <location>
        <begin position="100"/>
        <end position="109"/>
    </location>
</feature>
<dbReference type="OrthoDB" id="429427at2759"/>
<reference evidence="7" key="1">
    <citation type="journal article" date="2016" name="Nature">
        <title>The genome of the seagrass Zostera marina reveals angiosperm adaptation to the sea.</title>
        <authorList>
            <person name="Olsen J.L."/>
            <person name="Rouze P."/>
            <person name="Verhelst B."/>
            <person name="Lin Y.-C."/>
            <person name="Bayer T."/>
            <person name="Collen J."/>
            <person name="Dattolo E."/>
            <person name="De Paoli E."/>
            <person name="Dittami S."/>
            <person name="Maumus F."/>
            <person name="Michel G."/>
            <person name="Kersting A."/>
            <person name="Lauritano C."/>
            <person name="Lohaus R."/>
            <person name="Toepel M."/>
            <person name="Tonon T."/>
            <person name="Vanneste K."/>
            <person name="Amirebrahimi M."/>
            <person name="Brakel J."/>
            <person name="Bostroem C."/>
            <person name="Chovatia M."/>
            <person name="Grimwood J."/>
            <person name="Jenkins J.W."/>
            <person name="Jueterbock A."/>
            <person name="Mraz A."/>
            <person name="Stam W.T."/>
            <person name="Tice H."/>
            <person name="Bornberg-Bauer E."/>
            <person name="Green P.J."/>
            <person name="Pearson G.A."/>
            <person name="Procaccini G."/>
            <person name="Duarte C.M."/>
            <person name="Schmutz J."/>
            <person name="Reusch T.B.H."/>
            <person name="Van de Peer Y."/>
        </authorList>
    </citation>
    <scope>NUCLEOTIDE SEQUENCE [LARGE SCALE GENOMIC DNA]</scope>
    <source>
        <strain evidence="7">cv. Finnish</strain>
    </source>
</reference>
<accession>A0A0K9P5C5</accession>
<feature type="compositionally biased region" description="Low complexity" evidence="4">
    <location>
        <begin position="27"/>
        <end position="39"/>
    </location>
</feature>
<protein>
    <submittedName>
        <fullName evidence="6">Putative Gc-rich sequence DNA-binding factor</fullName>
    </submittedName>
</protein>